<comment type="caution">
    <text evidence="1">The sequence shown here is derived from an EMBL/GenBank/DDBJ whole genome shotgun (WGS) entry which is preliminary data.</text>
</comment>
<dbReference type="InterPro" id="IPR047175">
    <property type="entry name" value="CotS-like"/>
</dbReference>
<accession>A0A9D2PPB1</accession>
<dbReference type="InterPro" id="IPR014255">
    <property type="entry name" value="Spore_coat_CotS"/>
</dbReference>
<name>A0A9D2PPB1_9FIRM</name>
<dbReference type="PANTHER" id="PTHR39179">
    <property type="entry name" value="SPORE COAT PROTEIN I"/>
    <property type="match status" value="1"/>
</dbReference>
<reference evidence="1" key="2">
    <citation type="submission" date="2021-04" db="EMBL/GenBank/DDBJ databases">
        <authorList>
            <person name="Gilroy R."/>
        </authorList>
    </citation>
    <scope>NUCLEOTIDE SEQUENCE</scope>
    <source>
        <strain evidence="1">ChiBcec2-3848</strain>
    </source>
</reference>
<dbReference type="GO" id="GO:0042601">
    <property type="term" value="C:endospore-forming forespore"/>
    <property type="evidence" value="ECO:0007669"/>
    <property type="project" value="TreeGrafter"/>
</dbReference>
<dbReference type="AlphaFoldDB" id="A0A9D2PPB1"/>
<dbReference type="Proteomes" id="UP000823886">
    <property type="component" value="Unassembled WGS sequence"/>
</dbReference>
<dbReference type="SUPFAM" id="SSF56112">
    <property type="entry name" value="Protein kinase-like (PK-like)"/>
    <property type="match status" value="1"/>
</dbReference>
<keyword evidence="1" id="KW-0167">Capsid protein</keyword>
<evidence type="ECO:0000313" key="1">
    <source>
        <dbReference type="EMBL" id="HJC64619.1"/>
    </source>
</evidence>
<sequence length="324" mass="38028">MYDRGLSVLEQYGLEAVSVRRGRGVLICETAKGAVQIREFCGTQKKLESQAALLEQIAGKTRILTDEILKNQEGSYVSSDSENVSYVVKRWHEGKECDTRNEKDICGAMTALAQLHKAMKMPVQEHYVREDLQGEYARHNRELRKIRKFISAQRRKNDFEQCFLDSVSLFLRHGEEAQARLSGSGYEKLRAEAMQQGTVCHGEYNQHNVLFRGDGTTAVTNFDKWNFDVQTADLYQFMRKILEKHDWSRELAGRMLGAYEQVRVLTDREKENLQIRFSYPEKYWKLANHYYTHRKAWISQKNVEKMEKLIQQHDKWRNFTEKNL</sequence>
<dbReference type="EMBL" id="DWVZ01000188">
    <property type="protein sequence ID" value="HJC64619.1"/>
    <property type="molecule type" value="Genomic_DNA"/>
</dbReference>
<organism evidence="1 2">
    <name type="scientific">Candidatus Blautia merdavium</name>
    <dbReference type="NCBI Taxonomy" id="2838494"/>
    <lineage>
        <taxon>Bacteria</taxon>
        <taxon>Bacillati</taxon>
        <taxon>Bacillota</taxon>
        <taxon>Clostridia</taxon>
        <taxon>Lachnospirales</taxon>
        <taxon>Lachnospiraceae</taxon>
        <taxon>Blautia</taxon>
    </lineage>
</organism>
<dbReference type="Gene3D" id="3.90.1200.10">
    <property type="match status" value="1"/>
</dbReference>
<reference evidence="1" key="1">
    <citation type="journal article" date="2021" name="PeerJ">
        <title>Extensive microbial diversity within the chicken gut microbiome revealed by metagenomics and culture.</title>
        <authorList>
            <person name="Gilroy R."/>
            <person name="Ravi A."/>
            <person name="Getino M."/>
            <person name="Pursley I."/>
            <person name="Horton D.L."/>
            <person name="Alikhan N.F."/>
            <person name="Baker D."/>
            <person name="Gharbi K."/>
            <person name="Hall N."/>
            <person name="Watson M."/>
            <person name="Adriaenssens E.M."/>
            <person name="Foster-Nyarko E."/>
            <person name="Jarju S."/>
            <person name="Secka A."/>
            <person name="Antonio M."/>
            <person name="Oren A."/>
            <person name="Chaudhuri R.R."/>
            <person name="La Ragione R."/>
            <person name="Hildebrand F."/>
            <person name="Pallen M.J."/>
        </authorList>
    </citation>
    <scope>NUCLEOTIDE SEQUENCE</scope>
    <source>
        <strain evidence="1">ChiBcec2-3848</strain>
    </source>
</reference>
<dbReference type="InterPro" id="IPR011009">
    <property type="entry name" value="Kinase-like_dom_sf"/>
</dbReference>
<dbReference type="NCBIfam" id="TIGR02906">
    <property type="entry name" value="spore_CotS"/>
    <property type="match status" value="1"/>
</dbReference>
<dbReference type="PANTHER" id="PTHR39179:SF1">
    <property type="entry name" value="SPORE COAT PROTEIN I"/>
    <property type="match status" value="1"/>
</dbReference>
<keyword evidence="1" id="KW-0946">Virion</keyword>
<protein>
    <submittedName>
        <fullName evidence="1">CotS family spore coat protein</fullName>
    </submittedName>
</protein>
<gene>
    <name evidence="1" type="ORF">H9753_13570</name>
</gene>
<evidence type="ECO:0000313" key="2">
    <source>
        <dbReference type="Proteomes" id="UP000823886"/>
    </source>
</evidence>
<proteinExistence type="predicted"/>